<keyword evidence="3 5" id="KW-1133">Transmembrane helix</keyword>
<sequence length="111" mass="11925">MKTLLRVLIIIPLALVIVLLAVANRSPVVVSLDPFSGADPLVAFSAPLFVIVLTAVAAGILYGGFVVWWTQGRYRKAARKQARELDRVKAEVASHQPVPTGALALTARTHD</sequence>
<evidence type="ECO:0000256" key="3">
    <source>
        <dbReference type="ARBA" id="ARBA00022989"/>
    </source>
</evidence>
<organism evidence="7 8">
    <name type="scientific">Pseudochelatococcus contaminans</name>
    <dbReference type="NCBI Taxonomy" id="1538103"/>
    <lineage>
        <taxon>Bacteria</taxon>
        <taxon>Pseudomonadati</taxon>
        <taxon>Pseudomonadota</taxon>
        <taxon>Alphaproteobacteria</taxon>
        <taxon>Hyphomicrobiales</taxon>
        <taxon>Chelatococcaceae</taxon>
        <taxon>Pseudochelatococcus</taxon>
    </lineage>
</organism>
<proteinExistence type="predicted"/>
<keyword evidence="2 5" id="KW-0812">Transmembrane</keyword>
<name>A0A7W6EH03_9HYPH</name>
<feature type="transmembrane region" description="Helical" evidence="5">
    <location>
        <begin position="41"/>
        <end position="70"/>
    </location>
</feature>
<accession>A0A7W6EH03</accession>
<keyword evidence="8" id="KW-1185">Reference proteome</keyword>
<protein>
    <submittedName>
        <fullName evidence="7">Putative integral membrane protein</fullName>
    </submittedName>
</protein>
<dbReference type="Proteomes" id="UP000537592">
    <property type="component" value="Unassembled WGS sequence"/>
</dbReference>
<evidence type="ECO:0000256" key="2">
    <source>
        <dbReference type="ARBA" id="ARBA00022692"/>
    </source>
</evidence>
<keyword evidence="4 5" id="KW-0472">Membrane</keyword>
<evidence type="ECO:0000256" key="4">
    <source>
        <dbReference type="ARBA" id="ARBA00023136"/>
    </source>
</evidence>
<dbReference type="GO" id="GO:0005886">
    <property type="term" value="C:plasma membrane"/>
    <property type="evidence" value="ECO:0007669"/>
    <property type="project" value="InterPro"/>
</dbReference>
<keyword evidence="1" id="KW-1003">Cell membrane</keyword>
<comment type="caution">
    <text evidence="7">The sequence shown here is derived from an EMBL/GenBank/DDBJ whole genome shotgun (WGS) entry which is preliminary data.</text>
</comment>
<evidence type="ECO:0000259" key="6">
    <source>
        <dbReference type="Pfam" id="PF06305"/>
    </source>
</evidence>
<dbReference type="AlphaFoldDB" id="A0A7W6EH03"/>
<dbReference type="RefSeq" id="WP_183752229.1">
    <property type="nucleotide sequence ID" value="NZ_JACICC010000004.1"/>
</dbReference>
<dbReference type="EMBL" id="JACICC010000004">
    <property type="protein sequence ID" value="MBB3809763.1"/>
    <property type="molecule type" value="Genomic_DNA"/>
</dbReference>
<evidence type="ECO:0000313" key="8">
    <source>
        <dbReference type="Proteomes" id="UP000537592"/>
    </source>
</evidence>
<evidence type="ECO:0000313" key="7">
    <source>
        <dbReference type="EMBL" id="MBB3809763.1"/>
    </source>
</evidence>
<evidence type="ECO:0000256" key="1">
    <source>
        <dbReference type="ARBA" id="ARBA00022475"/>
    </source>
</evidence>
<dbReference type="InterPro" id="IPR010445">
    <property type="entry name" value="LapA_dom"/>
</dbReference>
<reference evidence="7 8" key="1">
    <citation type="submission" date="2020-08" db="EMBL/GenBank/DDBJ databases">
        <title>Genomic Encyclopedia of Type Strains, Phase IV (KMG-IV): sequencing the most valuable type-strain genomes for metagenomic binning, comparative biology and taxonomic classification.</title>
        <authorList>
            <person name="Goeker M."/>
        </authorList>
    </citation>
    <scope>NUCLEOTIDE SEQUENCE [LARGE SCALE GENOMIC DNA]</scope>
    <source>
        <strain evidence="7 8">DSM 28760</strain>
    </source>
</reference>
<feature type="domain" description="Lipopolysaccharide assembly protein A" evidence="6">
    <location>
        <begin position="43"/>
        <end position="92"/>
    </location>
</feature>
<evidence type="ECO:0000256" key="5">
    <source>
        <dbReference type="SAM" id="Phobius"/>
    </source>
</evidence>
<dbReference type="Pfam" id="PF06305">
    <property type="entry name" value="LapA_dom"/>
    <property type="match status" value="1"/>
</dbReference>
<gene>
    <name evidence="7" type="ORF">FHS81_001851</name>
</gene>